<feature type="signal peptide" evidence="1">
    <location>
        <begin position="1"/>
        <end position="18"/>
    </location>
</feature>
<dbReference type="RefSeq" id="WP_090172820.1">
    <property type="nucleotide sequence ID" value="NZ_FOFB01000034.1"/>
</dbReference>
<organism evidence="2 3">
    <name type="scientific">Neolewinella agarilytica</name>
    <dbReference type="NCBI Taxonomy" id="478744"/>
    <lineage>
        <taxon>Bacteria</taxon>
        <taxon>Pseudomonadati</taxon>
        <taxon>Bacteroidota</taxon>
        <taxon>Saprospiria</taxon>
        <taxon>Saprospirales</taxon>
        <taxon>Lewinellaceae</taxon>
        <taxon>Neolewinella</taxon>
    </lineage>
</organism>
<reference evidence="3" key="1">
    <citation type="submission" date="2016-10" db="EMBL/GenBank/DDBJ databases">
        <authorList>
            <person name="Varghese N."/>
            <person name="Submissions S."/>
        </authorList>
    </citation>
    <scope>NUCLEOTIDE SEQUENCE [LARGE SCALE GENOMIC DNA]</scope>
    <source>
        <strain evidence="3">DSM 24740</strain>
    </source>
</reference>
<name>A0A1H9N6P7_9BACT</name>
<dbReference type="EMBL" id="FOFB01000034">
    <property type="protein sequence ID" value="SER31710.1"/>
    <property type="molecule type" value="Genomic_DNA"/>
</dbReference>
<accession>A0A1H9N6P7</accession>
<proteinExistence type="predicted"/>
<evidence type="ECO:0000256" key="1">
    <source>
        <dbReference type="SAM" id="SignalP"/>
    </source>
</evidence>
<keyword evidence="1" id="KW-0732">Signal</keyword>
<sequence length="261" mass="28633">MQRILLPFFLILFSVSMATGQNIRTAEPIGSAPSDKQVVQGLFTPKKNCTSCSIKVIRQNNRPAIEVSLGCSKQPRNIKINGTVVPANHYSGSTYIAVLQNAPRGSYHVSVKSQWVALGAYYAEGGTNVCVPNDVSGSAAFVENLPQYCSSTPINIRSGFRNGTTTNYRFQEVLPGGRHPQIGNQILRNGNPPSQFNLMEIFRAENGRHLPPGNYRAIISVSNSVSDKQTTLNFTIRESSRDNPCDIMTNDRMEARRLGGL</sequence>
<dbReference type="AlphaFoldDB" id="A0A1H9N6P7"/>
<evidence type="ECO:0000313" key="3">
    <source>
        <dbReference type="Proteomes" id="UP000199021"/>
    </source>
</evidence>
<protein>
    <submittedName>
        <fullName evidence="2">Uncharacterized protein</fullName>
    </submittedName>
</protein>
<keyword evidence="3" id="KW-1185">Reference proteome</keyword>
<dbReference type="InParanoid" id="A0A1H9N6P7"/>
<dbReference type="Proteomes" id="UP000199021">
    <property type="component" value="Unassembled WGS sequence"/>
</dbReference>
<dbReference type="OrthoDB" id="9843780at2"/>
<feature type="chain" id="PRO_5011565728" evidence="1">
    <location>
        <begin position="19"/>
        <end position="261"/>
    </location>
</feature>
<gene>
    <name evidence="2" type="ORF">SAMN05444359_13430</name>
</gene>
<evidence type="ECO:0000313" key="2">
    <source>
        <dbReference type="EMBL" id="SER31710.1"/>
    </source>
</evidence>